<dbReference type="GO" id="GO:0008009">
    <property type="term" value="F:chemokine activity"/>
    <property type="evidence" value="ECO:0007669"/>
    <property type="project" value="InterPro"/>
</dbReference>
<dbReference type="PROSITE" id="PS00471">
    <property type="entry name" value="SMALL_CYTOKINES_CXC"/>
    <property type="match status" value="1"/>
</dbReference>
<keyword evidence="9" id="KW-1185">Reference proteome</keyword>
<dbReference type="GO" id="GO:0006952">
    <property type="term" value="P:defense response"/>
    <property type="evidence" value="ECO:0007669"/>
    <property type="project" value="InterPro"/>
</dbReference>
<dbReference type="AlphaFoldDB" id="A0A8C4JL60"/>
<dbReference type="GO" id="GO:0005615">
    <property type="term" value="C:extracellular space"/>
    <property type="evidence" value="ECO:0007669"/>
    <property type="project" value="UniProtKB-UniRule"/>
</dbReference>
<keyword evidence="3 6" id="KW-0202">Cytokine</keyword>
<organism evidence="8 9">
    <name type="scientific">Dromaius novaehollandiae</name>
    <name type="common">Emu</name>
    <dbReference type="NCBI Taxonomy" id="8790"/>
    <lineage>
        <taxon>Eukaryota</taxon>
        <taxon>Metazoa</taxon>
        <taxon>Chordata</taxon>
        <taxon>Craniata</taxon>
        <taxon>Vertebrata</taxon>
        <taxon>Euteleostomi</taxon>
        <taxon>Archelosauria</taxon>
        <taxon>Archosauria</taxon>
        <taxon>Dinosauria</taxon>
        <taxon>Saurischia</taxon>
        <taxon>Theropoda</taxon>
        <taxon>Coelurosauria</taxon>
        <taxon>Aves</taxon>
        <taxon>Palaeognathae</taxon>
        <taxon>Casuariiformes</taxon>
        <taxon>Dromaiidae</taxon>
        <taxon>Dromaius</taxon>
    </lineage>
</organism>
<reference evidence="8" key="1">
    <citation type="submission" date="2025-08" db="UniProtKB">
        <authorList>
            <consortium name="Ensembl"/>
        </authorList>
    </citation>
    <scope>IDENTIFICATION</scope>
</reference>
<keyword evidence="4 6" id="KW-0964">Secreted</keyword>
<keyword evidence="6" id="KW-0732">Signal</keyword>
<feature type="chain" id="PRO_5034309368" description="C-X-C motif chemokine" evidence="6">
    <location>
        <begin position="22"/>
        <end position="100"/>
    </location>
</feature>
<dbReference type="Ensembl" id="ENSDNVT00000013065.1">
    <property type="protein sequence ID" value="ENSDNVP00000010864.1"/>
    <property type="gene ID" value="ENSDNVG00000007668.1"/>
</dbReference>
<dbReference type="InterPro" id="IPR001089">
    <property type="entry name" value="Chemokine_CXC"/>
</dbReference>
<dbReference type="SUPFAM" id="SSF54117">
    <property type="entry name" value="Interleukin 8-like chemokines"/>
    <property type="match status" value="1"/>
</dbReference>
<dbReference type="PRINTS" id="PR00437">
    <property type="entry name" value="SMALLCYTKCXC"/>
</dbReference>
<dbReference type="PANTHER" id="PTHR12015:SF210">
    <property type="entry name" value="C-X-C MOTIF CHEMOKINE 9"/>
    <property type="match status" value="1"/>
</dbReference>
<comment type="subcellular location">
    <subcellularLocation>
        <location evidence="1 6">Secreted</location>
    </subcellularLocation>
</comment>
<dbReference type="InterPro" id="IPR039809">
    <property type="entry name" value="Chemokine_b/g/d"/>
</dbReference>
<gene>
    <name evidence="8" type="primary">LOC112985147</name>
</gene>
<evidence type="ECO:0000256" key="5">
    <source>
        <dbReference type="ARBA" id="ARBA00023157"/>
    </source>
</evidence>
<comment type="similarity">
    <text evidence="2 6">Belongs to the intercrine alpha (chemokine CxC) family.</text>
</comment>
<evidence type="ECO:0000256" key="1">
    <source>
        <dbReference type="ARBA" id="ARBA00004613"/>
    </source>
</evidence>
<keyword evidence="5" id="KW-1015">Disulfide bond</keyword>
<dbReference type="Pfam" id="PF00048">
    <property type="entry name" value="IL8"/>
    <property type="match status" value="1"/>
</dbReference>
<dbReference type="InterPro" id="IPR001811">
    <property type="entry name" value="Chemokine_IL8-like_dom"/>
</dbReference>
<dbReference type="SMART" id="SM00199">
    <property type="entry name" value="SCY"/>
    <property type="match status" value="1"/>
</dbReference>
<dbReference type="CDD" id="cd00273">
    <property type="entry name" value="Chemokine_CXC"/>
    <property type="match status" value="1"/>
</dbReference>
<evidence type="ECO:0000259" key="7">
    <source>
        <dbReference type="SMART" id="SM00199"/>
    </source>
</evidence>
<dbReference type="RefSeq" id="XP_025959343.1">
    <property type="nucleotide sequence ID" value="XM_026103558.2"/>
</dbReference>
<dbReference type="FunFam" id="2.40.50.40:FF:000004">
    <property type="entry name" value="C-X-C motif chemokine"/>
    <property type="match status" value="1"/>
</dbReference>
<evidence type="ECO:0000256" key="3">
    <source>
        <dbReference type="ARBA" id="ARBA00022514"/>
    </source>
</evidence>
<evidence type="ECO:0000256" key="6">
    <source>
        <dbReference type="RuleBase" id="RU361149"/>
    </source>
</evidence>
<proteinExistence type="inferred from homology"/>
<dbReference type="Proteomes" id="UP000694423">
    <property type="component" value="Unplaced"/>
</dbReference>
<name>A0A8C4JL60_DRONO</name>
<accession>A0A8C4JL60</accession>
<dbReference type="InterPro" id="IPR018048">
    <property type="entry name" value="Chemokine_CXC_CS"/>
</dbReference>
<dbReference type="GO" id="GO:0006955">
    <property type="term" value="P:immune response"/>
    <property type="evidence" value="ECO:0007669"/>
    <property type="project" value="InterPro"/>
</dbReference>
<dbReference type="OrthoDB" id="9948647at2759"/>
<feature type="signal peptide" evidence="6">
    <location>
        <begin position="1"/>
        <end position="21"/>
    </location>
</feature>
<reference evidence="8" key="2">
    <citation type="submission" date="2025-09" db="UniProtKB">
        <authorList>
            <consortium name="Ensembl"/>
        </authorList>
    </citation>
    <scope>IDENTIFICATION</scope>
</reference>
<dbReference type="PANTHER" id="PTHR12015">
    <property type="entry name" value="SMALL INDUCIBLE CYTOKINE A"/>
    <property type="match status" value="1"/>
</dbReference>
<evidence type="ECO:0000256" key="4">
    <source>
        <dbReference type="ARBA" id="ARBA00022525"/>
    </source>
</evidence>
<dbReference type="Gene3D" id="2.40.50.40">
    <property type="match status" value="1"/>
</dbReference>
<evidence type="ECO:0000313" key="9">
    <source>
        <dbReference type="Proteomes" id="UP000694423"/>
    </source>
</evidence>
<evidence type="ECO:0000256" key="2">
    <source>
        <dbReference type="ARBA" id="ARBA00010665"/>
    </source>
</evidence>
<evidence type="ECO:0000313" key="8">
    <source>
        <dbReference type="Ensembl" id="ENSDNVP00000010864.1"/>
    </source>
</evidence>
<keyword evidence="6" id="KW-0145">Chemotaxis</keyword>
<dbReference type="KEGG" id="dne:112985147"/>
<dbReference type="GeneID" id="112985147"/>
<dbReference type="InterPro" id="IPR033899">
    <property type="entry name" value="CXC_Chemokine_domain"/>
</dbReference>
<protein>
    <recommendedName>
        <fullName evidence="6">C-X-C motif chemokine</fullName>
    </recommendedName>
</protein>
<dbReference type="InterPro" id="IPR036048">
    <property type="entry name" value="Interleukin_8-like_sf"/>
</dbReference>
<feature type="domain" description="Chemokine interleukin-8-like" evidence="7">
    <location>
        <begin position="27"/>
        <end position="89"/>
    </location>
</feature>
<sequence length="100" mass="11324">MNKAFVLVLCFMFVVFTAIEGDLVSRGGECLCIQKGSNFVYPKLLQKIELFPKSAACERIEIIATMKQTGKKRCLNPDSKQVKFLMKTFFIDKAAQSLHQ</sequence>